<keyword evidence="2" id="KW-1185">Reference proteome</keyword>
<dbReference type="HOGENOM" id="CLU_2750797_0_0_9"/>
<accession>M1ZLG8</accession>
<reference evidence="1 2" key="1">
    <citation type="submission" date="2016-11" db="EMBL/GenBank/DDBJ databases">
        <authorList>
            <person name="Manzoor S."/>
        </authorList>
    </citation>
    <scope>NUCLEOTIDE SEQUENCE [LARGE SCALE GENOMIC DNA]</scope>
    <source>
        <strain evidence="1">Clostridium ultunense strain Esp</strain>
    </source>
</reference>
<organism evidence="1 2">
    <name type="scientific">[Clostridium] ultunense Esp</name>
    <dbReference type="NCBI Taxonomy" id="1288971"/>
    <lineage>
        <taxon>Bacteria</taxon>
        <taxon>Bacillati</taxon>
        <taxon>Bacillota</taxon>
        <taxon>Tissierellia</taxon>
        <taxon>Tissierellales</taxon>
        <taxon>Tepidimicrobiaceae</taxon>
        <taxon>Schnuerera</taxon>
    </lineage>
</organism>
<name>M1ZLG8_9FIRM</name>
<protein>
    <submittedName>
        <fullName evidence="1">Uncharacterized protein</fullName>
    </submittedName>
</protein>
<dbReference type="OrthoDB" id="1711146at2"/>
<gene>
    <name evidence="1" type="ORF">CUESP1_0346</name>
</gene>
<evidence type="ECO:0000313" key="1">
    <source>
        <dbReference type="EMBL" id="SHD75737.1"/>
    </source>
</evidence>
<dbReference type="RefSeq" id="WP_005587446.1">
    <property type="nucleotide sequence ID" value="NZ_LT669839.1"/>
</dbReference>
<sequence length="70" mass="7727">MKNHNKRDDISVNLISAPNRIKSISKQPVGNAEKDPFCIYAGMRHAVGSIITKDDGSKLICTKDGSWQNI</sequence>
<dbReference type="Proteomes" id="UP000245423">
    <property type="component" value="Chromosome 1"/>
</dbReference>
<dbReference type="EMBL" id="LT669839">
    <property type="protein sequence ID" value="SHD75737.1"/>
    <property type="molecule type" value="Genomic_DNA"/>
</dbReference>
<evidence type="ECO:0000313" key="2">
    <source>
        <dbReference type="Proteomes" id="UP000245423"/>
    </source>
</evidence>
<proteinExistence type="predicted"/>
<dbReference type="AlphaFoldDB" id="M1ZLG8"/>